<dbReference type="AlphaFoldDB" id="A0A3N4NHX7"/>
<proteinExistence type="predicted"/>
<dbReference type="Proteomes" id="UP000281332">
    <property type="component" value="Unassembled WGS sequence"/>
</dbReference>
<evidence type="ECO:0000313" key="1">
    <source>
        <dbReference type="EMBL" id="RPD91680.1"/>
    </source>
</evidence>
<dbReference type="RefSeq" id="WP_123803242.1">
    <property type="nucleotide sequence ID" value="NZ_RMVG01000045.1"/>
</dbReference>
<dbReference type="OrthoDB" id="6867088at2"/>
<protein>
    <submittedName>
        <fullName evidence="1">Hok/Gef family protein</fullName>
    </submittedName>
</protein>
<accession>A0A3N4NHX7</accession>
<sequence>MNTHNINVNTATPESPKTWVKTPESVYFTRKTAALAELAKIEGDMMVYCALERLGIDDEDPHESACVPLIAHNRIGELAAMGAIDSPAVYEMVIAVDAMINELDPAVSPDALPSLKEFQAAAGEKKAQCLAEILERLKPFSVDVWGQMEFPEEYCSYETYWTSSSMHLGRAWTISAALEMVSAAWIKGEWNPREEGRDYYDEDQGRDFGPVSFKPSLIVISDEKGKTVLTGNAADLSWNEHVTDPAEIARVKAVQEELLDNARFESGWDNYETARQLRSKAKEMGKGIVDNAWQGHAEVTAALAGFIHPVLVHLSEEWDDGEYEAMLTDSL</sequence>
<dbReference type="EMBL" id="RMVG01000045">
    <property type="protein sequence ID" value="RPD91680.1"/>
    <property type="molecule type" value="Genomic_DNA"/>
</dbReference>
<gene>
    <name evidence="1" type="ORF">BBB56_23275</name>
</gene>
<comment type="caution">
    <text evidence="1">The sequence shown here is derived from an EMBL/GenBank/DDBJ whole genome shotgun (WGS) entry which is preliminary data.</text>
</comment>
<name>A0A3N4NHX7_9GAMM</name>
<organism evidence="1 2">
    <name type="scientific">Candidatus Pantoea deserta</name>
    <dbReference type="NCBI Taxonomy" id="1869313"/>
    <lineage>
        <taxon>Bacteria</taxon>
        <taxon>Pseudomonadati</taxon>
        <taxon>Pseudomonadota</taxon>
        <taxon>Gammaproteobacteria</taxon>
        <taxon>Enterobacterales</taxon>
        <taxon>Erwiniaceae</taxon>
        <taxon>Pantoea</taxon>
    </lineage>
</organism>
<evidence type="ECO:0000313" key="2">
    <source>
        <dbReference type="Proteomes" id="UP000281332"/>
    </source>
</evidence>
<reference evidence="1 2" key="1">
    <citation type="submission" date="2018-11" db="EMBL/GenBank/DDBJ databases">
        <title>Whole genome sequencing of Pantoea sp. RIT388.</title>
        <authorList>
            <person name="Gan H.M."/>
            <person name="Hudson A.O."/>
        </authorList>
    </citation>
    <scope>NUCLEOTIDE SEQUENCE [LARGE SCALE GENOMIC DNA]</scope>
    <source>
        <strain evidence="1 2">RIT388</strain>
    </source>
</reference>
<keyword evidence="2" id="KW-1185">Reference proteome</keyword>